<dbReference type="AlphaFoldDB" id="A0A0P9S533"/>
<dbReference type="SMART" id="SM00530">
    <property type="entry name" value="HTH_XRE"/>
    <property type="match status" value="1"/>
</dbReference>
<evidence type="ECO:0000259" key="1">
    <source>
        <dbReference type="PROSITE" id="PS50943"/>
    </source>
</evidence>
<reference evidence="3 5" key="2">
    <citation type="submission" date="2018-08" db="EMBL/GenBank/DDBJ databases">
        <title>Recombination of ecologically and evolutionarily significant loci maintains genetic cohesion in the Pseudomonas syringae species complex.</title>
        <authorList>
            <person name="Dillon M."/>
            <person name="Thakur S."/>
            <person name="Almeida R.N.D."/>
            <person name="Weir B.S."/>
            <person name="Guttman D.S."/>
        </authorList>
    </citation>
    <scope>NUCLEOTIDE SEQUENCE [LARGE SCALE GENOMIC DNA]</scope>
    <source>
        <strain evidence="3 5">ICMP 7847</strain>
    </source>
</reference>
<evidence type="ECO:0000313" key="5">
    <source>
        <dbReference type="Proteomes" id="UP000270873"/>
    </source>
</evidence>
<dbReference type="InterPro" id="IPR010982">
    <property type="entry name" value="Lambda_DNA-bd_dom_sf"/>
</dbReference>
<dbReference type="PROSITE" id="PS50943">
    <property type="entry name" value="HTH_CROC1"/>
    <property type="match status" value="1"/>
</dbReference>
<name>A0A0P9S533_PSEA0</name>
<dbReference type="CDD" id="cd00093">
    <property type="entry name" value="HTH_XRE"/>
    <property type="match status" value="1"/>
</dbReference>
<evidence type="ECO:0000313" key="2">
    <source>
        <dbReference type="EMBL" id="KPX53808.1"/>
    </source>
</evidence>
<comment type="caution">
    <text evidence="2">The sequence shown here is derived from an EMBL/GenBank/DDBJ whole genome shotgun (WGS) entry which is preliminary data.</text>
</comment>
<dbReference type="PATRIC" id="fig|251724.3.peg.1959"/>
<accession>A0A0P9S533</accession>
<dbReference type="RefSeq" id="WP_057413473.1">
    <property type="nucleotide sequence ID" value="NZ_LJQO01000606.1"/>
</dbReference>
<evidence type="ECO:0000313" key="4">
    <source>
        <dbReference type="Proteomes" id="UP000050469"/>
    </source>
</evidence>
<reference evidence="2 4" key="1">
    <citation type="submission" date="2015-09" db="EMBL/GenBank/DDBJ databases">
        <title>Genome announcement of multiple Pseudomonas syringae strains.</title>
        <authorList>
            <person name="Thakur S."/>
            <person name="Wang P.W."/>
            <person name="Gong Y."/>
            <person name="Weir B.S."/>
            <person name="Guttman D.S."/>
        </authorList>
    </citation>
    <scope>NUCLEOTIDE SEQUENCE [LARGE SCALE GENOMIC DNA]</scope>
    <source>
        <strain evidence="2 4">ICMP7840</strain>
    </source>
</reference>
<dbReference type="Pfam" id="PF13560">
    <property type="entry name" value="HTH_31"/>
    <property type="match status" value="1"/>
</dbReference>
<dbReference type="Proteomes" id="UP000050469">
    <property type="component" value="Unassembled WGS sequence"/>
</dbReference>
<dbReference type="InterPro" id="IPR001387">
    <property type="entry name" value="Cro/C1-type_HTH"/>
</dbReference>
<dbReference type="EMBL" id="RBSP01000451">
    <property type="protein sequence ID" value="RMS47419.1"/>
    <property type="molecule type" value="Genomic_DNA"/>
</dbReference>
<evidence type="ECO:0000313" key="3">
    <source>
        <dbReference type="EMBL" id="RMS47419.1"/>
    </source>
</evidence>
<gene>
    <name evidence="2" type="ORF">ALO53_01460</name>
    <name evidence="3" type="ORF">ALP66_03450</name>
</gene>
<dbReference type="Proteomes" id="UP000270873">
    <property type="component" value="Unassembled WGS sequence"/>
</dbReference>
<proteinExistence type="predicted"/>
<feature type="domain" description="HTH cro/C1-type" evidence="1">
    <location>
        <begin position="17"/>
        <end position="71"/>
    </location>
</feature>
<organism evidence="2 4">
    <name type="scientific">Pseudomonas amygdali pv. photiniae</name>
    <dbReference type="NCBI Taxonomy" id="251724"/>
    <lineage>
        <taxon>Bacteria</taxon>
        <taxon>Pseudomonadati</taxon>
        <taxon>Pseudomonadota</taxon>
        <taxon>Gammaproteobacteria</taxon>
        <taxon>Pseudomonadales</taxon>
        <taxon>Pseudomonadaceae</taxon>
        <taxon>Pseudomonas</taxon>
        <taxon>Pseudomonas amygdali</taxon>
    </lineage>
</organism>
<dbReference type="GO" id="GO:0003677">
    <property type="term" value="F:DNA binding"/>
    <property type="evidence" value="ECO:0007669"/>
    <property type="project" value="InterPro"/>
</dbReference>
<protein>
    <submittedName>
        <fullName evidence="2">Putative regulatory protein</fullName>
    </submittedName>
</protein>
<dbReference type="EMBL" id="LJQO01000606">
    <property type="protein sequence ID" value="KPX53808.1"/>
    <property type="molecule type" value="Genomic_DNA"/>
</dbReference>
<sequence>MTKAIYRREHVIFLEVLKRMRVESGMTQAQCSAALGRPQSFMSDVERGVRRLDTVQLRDLCQVLNNDLISFTKSFEHALSHDNVRA</sequence>
<dbReference type="SUPFAM" id="SSF47413">
    <property type="entry name" value="lambda repressor-like DNA-binding domains"/>
    <property type="match status" value="1"/>
</dbReference>
<dbReference type="Gene3D" id="1.10.260.40">
    <property type="entry name" value="lambda repressor-like DNA-binding domains"/>
    <property type="match status" value="1"/>
</dbReference>